<name>A0ACC1X146_MELAZ</name>
<organism evidence="1 2">
    <name type="scientific">Melia azedarach</name>
    <name type="common">Chinaberry tree</name>
    <dbReference type="NCBI Taxonomy" id="155640"/>
    <lineage>
        <taxon>Eukaryota</taxon>
        <taxon>Viridiplantae</taxon>
        <taxon>Streptophyta</taxon>
        <taxon>Embryophyta</taxon>
        <taxon>Tracheophyta</taxon>
        <taxon>Spermatophyta</taxon>
        <taxon>Magnoliopsida</taxon>
        <taxon>eudicotyledons</taxon>
        <taxon>Gunneridae</taxon>
        <taxon>Pentapetalae</taxon>
        <taxon>rosids</taxon>
        <taxon>malvids</taxon>
        <taxon>Sapindales</taxon>
        <taxon>Meliaceae</taxon>
        <taxon>Melia</taxon>
    </lineage>
</organism>
<accession>A0ACC1X146</accession>
<keyword evidence="2" id="KW-1185">Reference proteome</keyword>
<sequence length="216" mass="24299">MAQQPIPQHIPAPTPAQTIYSDPVALIGPQYCLPYPVDLAVVRKFWALNEGNFTITDINQTPLFKVKDKLLSLRDKRKILDPAENPLVTVSEKVFSLHQKHFAFRGDSTDPKDLLFTVQRSSAMQLKTTLNVYLANNTKQEVCDFKVKGSWTERSCIVYAGETNAILAQMHKKTTIGSVLLDKDQFMVTVYPNIDYAFIVALIVILDDINRNTSGN</sequence>
<comment type="caution">
    <text evidence="1">The sequence shown here is derived from an EMBL/GenBank/DDBJ whole genome shotgun (WGS) entry which is preliminary data.</text>
</comment>
<gene>
    <name evidence="1" type="ORF">OWV82_021233</name>
</gene>
<protein>
    <submittedName>
        <fullName evidence="1">LURP-one-like protein</fullName>
    </submittedName>
</protein>
<dbReference type="Proteomes" id="UP001164539">
    <property type="component" value="Chromosome 12"/>
</dbReference>
<dbReference type="EMBL" id="CM051405">
    <property type="protein sequence ID" value="KAJ4704303.1"/>
    <property type="molecule type" value="Genomic_DNA"/>
</dbReference>
<evidence type="ECO:0000313" key="1">
    <source>
        <dbReference type="EMBL" id="KAJ4704303.1"/>
    </source>
</evidence>
<evidence type="ECO:0000313" key="2">
    <source>
        <dbReference type="Proteomes" id="UP001164539"/>
    </source>
</evidence>
<proteinExistence type="predicted"/>
<reference evidence="1 2" key="1">
    <citation type="journal article" date="2023" name="Science">
        <title>Complex scaffold remodeling in plant triterpene biosynthesis.</title>
        <authorList>
            <person name="De La Pena R."/>
            <person name="Hodgson H."/>
            <person name="Liu J.C."/>
            <person name="Stephenson M.J."/>
            <person name="Martin A.C."/>
            <person name="Owen C."/>
            <person name="Harkess A."/>
            <person name="Leebens-Mack J."/>
            <person name="Jimenez L.E."/>
            <person name="Osbourn A."/>
            <person name="Sattely E.S."/>
        </authorList>
    </citation>
    <scope>NUCLEOTIDE SEQUENCE [LARGE SCALE GENOMIC DNA]</scope>
    <source>
        <strain evidence="2">cv. JPN11</strain>
        <tissue evidence="1">Leaf</tissue>
    </source>
</reference>